<accession>A0ABQ2PL67</accession>
<sequence>MATTKPASWLVQKKATSVAFFSSGLLLLRLPGASADLVLQHLHDPKYNDGTDDRHDDADGVDW</sequence>
<proteinExistence type="predicted"/>
<protein>
    <recommendedName>
        <fullName evidence="4">Secreted protein</fullName>
    </recommendedName>
</protein>
<evidence type="ECO:0000313" key="3">
    <source>
        <dbReference type="Proteomes" id="UP000621859"/>
    </source>
</evidence>
<organism evidence="2 3">
    <name type="scientific">Silvimonas amylolytica</name>
    <dbReference type="NCBI Taxonomy" id="449663"/>
    <lineage>
        <taxon>Bacteria</taxon>
        <taxon>Pseudomonadati</taxon>
        <taxon>Pseudomonadota</taxon>
        <taxon>Betaproteobacteria</taxon>
        <taxon>Neisseriales</taxon>
        <taxon>Chitinibacteraceae</taxon>
        <taxon>Silvimonas</taxon>
    </lineage>
</organism>
<name>A0ABQ2PL67_9NEIS</name>
<keyword evidence="3" id="KW-1185">Reference proteome</keyword>
<comment type="caution">
    <text evidence="2">The sequence shown here is derived from an EMBL/GenBank/DDBJ whole genome shotgun (WGS) entry which is preliminary data.</text>
</comment>
<dbReference type="EMBL" id="BMLY01000003">
    <property type="protein sequence ID" value="GGP26368.1"/>
    <property type="molecule type" value="Genomic_DNA"/>
</dbReference>
<feature type="region of interest" description="Disordered" evidence="1">
    <location>
        <begin position="43"/>
        <end position="63"/>
    </location>
</feature>
<evidence type="ECO:0008006" key="4">
    <source>
        <dbReference type="Google" id="ProtNLM"/>
    </source>
</evidence>
<evidence type="ECO:0000256" key="1">
    <source>
        <dbReference type="SAM" id="MobiDB-lite"/>
    </source>
</evidence>
<dbReference type="Proteomes" id="UP000621859">
    <property type="component" value="Unassembled WGS sequence"/>
</dbReference>
<evidence type="ECO:0000313" key="2">
    <source>
        <dbReference type="EMBL" id="GGP26368.1"/>
    </source>
</evidence>
<gene>
    <name evidence="2" type="ORF">GCM10010971_21870</name>
</gene>
<reference evidence="3" key="1">
    <citation type="journal article" date="2019" name="Int. J. Syst. Evol. Microbiol.">
        <title>The Global Catalogue of Microorganisms (GCM) 10K type strain sequencing project: providing services to taxonomists for standard genome sequencing and annotation.</title>
        <authorList>
            <consortium name="The Broad Institute Genomics Platform"/>
            <consortium name="The Broad Institute Genome Sequencing Center for Infectious Disease"/>
            <person name="Wu L."/>
            <person name="Ma J."/>
        </authorList>
    </citation>
    <scope>NUCLEOTIDE SEQUENCE [LARGE SCALE GENOMIC DNA]</scope>
    <source>
        <strain evidence="3">CGMCC 1.8860</strain>
    </source>
</reference>